<gene>
    <name evidence="3" type="ORF">C7S20_14715</name>
</gene>
<name>A0A2R3Z808_9FLAO</name>
<reference evidence="4" key="1">
    <citation type="submission" date="2018-03" db="EMBL/GenBank/DDBJ databases">
        <title>Gramella fulva sp. nov., isolated from a dry surface of tidal flat.</title>
        <authorList>
            <person name="Hwang S.H."/>
            <person name="Hwang W.M."/>
            <person name="Kang K."/>
            <person name="Ahn T.-Y."/>
        </authorList>
    </citation>
    <scope>NUCLEOTIDE SEQUENCE [LARGE SCALE GENOMIC DNA]</scope>
    <source>
        <strain evidence="4">SH35</strain>
    </source>
</reference>
<proteinExistence type="predicted"/>
<evidence type="ECO:0000313" key="3">
    <source>
        <dbReference type="EMBL" id="AVR46416.1"/>
    </source>
</evidence>
<keyword evidence="4" id="KW-1185">Reference proteome</keyword>
<dbReference type="InterPro" id="IPR016039">
    <property type="entry name" value="Thiolase-like"/>
</dbReference>
<dbReference type="KEGG" id="grs:C7S20_14715"/>
<organism evidence="3 4">
    <name type="scientific">Christiangramia fulva</name>
    <dbReference type="NCBI Taxonomy" id="2126553"/>
    <lineage>
        <taxon>Bacteria</taxon>
        <taxon>Pseudomonadati</taxon>
        <taxon>Bacteroidota</taxon>
        <taxon>Flavobacteriia</taxon>
        <taxon>Flavobacteriales</taxon>
        <taxon>Flavobacteriaceae</taxon>
        <taxon>Christiangramia</taxon>
    </lineage>
</organism>
<evidence type="ECO:0000256" key="1">
    <source>
        <dbReference type="ARBA" id="ARBA00022679"/>
    </source>
</evidence>
<dbReference type="Pfam" id="PF13723">
    <property type="entry name" value="Ketoacyl-synt_2"/>
    <property type="match status" value="1"/>
</dbReference>
<dbReference type="EMBL" id="CP028136">
    <property type="protein sequence ID" value="AVR46416.1"/>
    <property type="molecule type" value="Genomic_DNA"/>
</dbReference>
<dbReference type="GO" id="GO:0004315">
    <property type="term" value="F:3-oxoacyl-[acyl-carrier-protein] synthase activity"/>
    <property type="evidence" value="ECO:0007669"/>
    <property type="project" value="TreeGrafter"/>
</dbReference>
<dbReference type="GO" id="GO:0005829">
    <property type="term" value="C:cytosol"/>
    <property type="evidence" value="ECO:0007669"/>
    <property type="project" value="TreeGrafter"/>
</dbReference>
<dbReference type="RefSeq" id="WP_107013190.1">
    <property type="nucleotide sequence ID" value="NZ_CP028136.1"/>
</dbReference>
<dbReference type="AlphaFoldDB" id="A0A2R3Z808"/>
<evidence type="ECO:0000313" key="4">
    <source>
        <dbReference type="Proteomes" id="UP000241507"/>
    </source>
</evidence>
<dbReference type="Gene3D" id="3.40.47.10">
    <property type="match status" value="1"/>
</dbReference>
<feature type="domain" description="Beta-ketoacyl synthase-like N-terminal" evidence="2">
    <location>
        <begin position="40"/>
        <end position="165"/>
    </location>
</feature>
<dbReference type="InterPro" id="IPR000794">
    <property type="entry name" value="Beta-ketoacyl_synthase"/>
</dbReference>
<dbReference type="InterPro" id="IPR014030">
    <property type="entry name" value="Ketoacyl_synth_N"/>
</dbReference>
<protein>
    <submittedName>
        <fullName evidence="3">3-oxoacyl-ACP synthase</fullName>
    </submittedName>
</protein>
<keyword evidence="1" id="KW-0808">Transferase</keyword>
<accession>A0A2R3Z808</accession>
<dbReference type="SUPFAM" id="SSF53901">
    <property type="entry name" value="Thiolase-like"/>
    <property type="match status" value="1"/>
</dbReference>
<dbReference type="PANTHER" id="PTHR11712">
    <property type="entry name" value="POLYKETIDE SYNTHASE-RELATED"/>
    <property type="match status" value="1"/>
</dbReference>
<evidence type="ECO:0000259" key="2">
    <source>
        <dbReference type="Pfam" id="PF13723"/>
    </source>
</evidence>
<dbReference type="GO" id="GO:0006633">
    <property type="term" value="P:fatty acid biosynthetic process"/>
    <property type="evidence" value="ECO:0007669"/>
    <property type="project" value="TreeGrafter"/>
</dbReference>
<dbReference type="PANTHER" id="PTHR11712:SF336">
    <property type="entry name" value="3-OXOACYL-[ACYL-CARRIER-PROTEIN] SYNTHASE, MITOCHONDRIAL"/>
    <property type="match status" value="1"/>
</dbReference>
<dbReference type="OrthoDB" id="1404523at2"/>
<dbReference type="Proteomes" id="UP000241507">
    <property type="component" value="Chromosome"/>
</dbReference>
<sequence>MGRLFINAIAAISPQPEDVFEGASIIEYHQNILPALDQEYKAFIKPMLLRRMSKAVKMGLVCSKKVLEEVKIEKPDAIIVGTGQGCMQETEKFLEQILDSNEELLSPTSFIQSTHNTVAGQIALSLKCFGYNMTFTQNSASFESALADALILAEDENFQNLLVGGVEEIAETSTSFQYYDHQLKQQQIKNTDLFKENSEGTITSEAAAFFLLGNSASPNTYAAIKDVKIFNSVDPEKIDRKIKDFILENELSEDDIDLVLLGKNGDSRYDGYYSGVENLFSEKLQLAYKHLAGDNHTISSYGLWLASKILKTGKIPEILKLNSAKCNSPRNILLYNQYLGRNHGLILLQSIDL</sequence>